<proteinExistence type="predicted"/>
<accession>A0ABD3GXM3</accession>
<evidence type="ECO:0000313" key="2">
    <source>
        <dbReference type="EMBL" id="KAL3683099.1"/>
    </source>
</evidence>
<evidence type="ECO:0000256" key="1">
    <source>
        <dbReference type="SAM" id="MobiDB-lite"/>
    </source>
</evidence>
<name>A0ABD3GXM3_9MARC</name>
<feature type="region of interest" description="Disordered" evidence="1">
    <location>
        <begin position="145"/>
        <end position="178"/>
    </location>
</feature>
<reference evidence="2 3" key="1">
    <citation type="submission" date="2024-09" db="EMBL/GenBank/DDBJ databases">
        <title>Chromosome-scale assembly of Riccia sorocarpa.</title>
        <authorList>
            <person name="Paukszto L."/>
        </authorList>
    </citation>
    <scope>NUCLEOTIDE SEQUENCE [LARGE SCALE GENOMIC DNA]</scope>
    <source>
        <strain evidence="2">LP-2024</strain>
        <tissue evidence="2">Aerial parts of the thallus</tissue>
    </source>
</reference>
<dbReference type="AlphaFoldDB" id="A0ABD3GXM3"/>
<protein>
    <submittedName>
        <fullName evidence="2">Uncharacterized protein</fullName>
    </submittedName>
</protein>
<evidence type="ECO:0000313" key="3">
    <source>
        <dbReference type="Proteomes" id="UP001633002"/>
    </source>
</evidence>
<dbReference type="EMBL" id="JBJQOH010000006">
    <property type="protein sequence ID" value="KAL3683099.1"/>
    <property type="molecule type" value="Genomic_DNA"/>
</dbReference>
<sequence length="260" mass="29159">MAQFVREEILARHGYPEEILTYGGLFPSPEEHLLAVRSHMMVIHERARVSTQRAQQRQIKNFAAHHEFRNTIIPKPGDLVYLADRRTRRPKLSSPLKGPFLVLGLDMENPQVVIIENGKGHEERINFEEILRVEKLSNEAPLPQEAVEDEEEDAQSVPSADLPPEHEEDEFPESQFEPEGFSDREELFVADIVDSGAVDLPDSAFPSSVPDLCTSPIFGHALARPSSSSCHVSSSEIPLLVMLPLEPCDLSQVVWHSQSS</sequence>
<dbReference type="Proteomes" id="UP001633002">
    <property type="component" value="Unassembled WGS sequence"/>
</dbReference>
<organism evidence="2 3">
    <name type="scientific">Riccia sorocarpa</name>
    <dbReference type="NCBI Taxonomy" id="122646"/>
    <lineage>
        <taxon>Eukaryota</taxon>
        <taxon>Viridiplantae</taxon>
        <taxon>Streptophyta</taxon>
        <taxon>Embryophyta</taxon>
        <taxon>Marchantiophyta</taxon>
        <taxon>Marchantiopsida</taxon>
        <taxon>Marchantiidae</taxon>
        <taxon>Marchantiales</taxon>
        <taxon>Ricciaceae</taxon>
        <taxon>Riccia</taxon>
    </lineage>
</organism>
<gene>
    <name evidence="2" type="ORF">R1sor_001121</name>
</gene>
<keyword evidence="3" id="KW-1185">Reference proteome</keyword>
<comment type="caution">
    <text evidence="2">The sequence shown here is derived from an EMBL/GenBank/DDBJ whole genome shotgun (WGS) entry which is preliminary data.</text>
</comment>